<dbReference type="GO" id="GO:0051539">
    <property type="term" value="F:4 iron, 4 sulfur cluster binding"/>
    <property type="evidence" value="ECO:0007669"/>
    <property type="project" value="UniProtKB-KW"/>
</dbReference>
<accession>A0A4Q1KXA2</accession>
<proteinExistence type="predicted"/>
<keyword evidence="6" id="KW-0411">Iron-sulfur</keyword>
<dbReference type="EMBL" id="SDJR01000003">
    <property type="protein sequence ID" value="RXR26762.1"/>
    <property type="molecule type" value="Genomic_DNA"/>
</dbReference>
<dbReference type="NCBIfam" id="TIGR02495">
    <property type="entry name" value="NrdG2"/>
    <property type="match status" value="1"/>
</dbReference>
<evidence type="ECO:0000313" key="10">
    <source>
        <dbReference type="Proteomes" id="UP000289805"/>
    </source>
</evidence>
<sequence>MLTTSCESSHKAVRCVARHLAVPSRHVVPTPTRACPGTAPRPLTTGRKDTTLTATAGTLEARVLSPLVVAGLTTLSTVDWPGRLVATVYLQGCPWRCTYCHNPDLVTAPPRGAQGAIPWTDVLAFLTEHPGPLDGVVFSGGEPTLQAALPAAIADVRALGLGVGLHTGGAWPVRLEHVLPLVDWVGLDIKDLPDQYARVTGAGPSGEAAYRSLATLQRSGVPHEVRTTVDPTVHSRHDVLELCGQLSAMGVRGHVLQEARGVGADPAYAAALAGRRLSDVLHDDDLPLTRRRT</sequence>
<keyword evidence="11" id="KW-1185">Reference proteome</keyword>
<dbReference type="EMBL" id="SDJQ01000010">
    <property type="protein sequence ID" value="RXR34495.1"/>
    <property type="molecule type" value="Genomic_DNA"/>
</dbReference>
<evidence type="ECO:0000256" key="3">
    <source>
        <dbReference type="ARBA" id="ARBA00022691"/>
    </source>
</evidence>
<dbReference type="InterPro" id="IPR034457">
    <property type="entry name" value="Organic_radical-activating"/>
</dbReference>
<dbReference type="InterPro" id="IPR012840">
    <property type="entry name" value="NrdG2"/>
</dbReference>
<evidence type="ECO:0000313" key="9">
    <source>
        <dbReference type="EMBL" id="RXR34495.1"/>
    </source>
</evidence>
<reference evidence="10 11" key="1">
    <citation type="submission" date="2019-01" db="EMBL/GenBank/DDBJ databases">
        <title>Oerskovia turbata Genome sequencing and assembly.</title>
        <authorList>
            <person name="Dou T."/>
        </authorList>
    </citation>
    <scope>NUCLEOTIDE SEQUENCE [LARGE SCALE GENOMIC DNA]</scope>
    <source>
        <strain evidence="9 10">JCM12123</strain>
        <strain evidence="8 11">JCM3160</strain>
    </source>
</reference>
<keyword evidence="5" id="KW-0408">Iron</keyword>
<dbReference type="Pfam" id="PF04055">
    <property type="entry name" value="Radical_SAM"/>
    <property type="match status" value="1"/>
</dbReference>
<dbReference type="Gene3D" id="3.20.20.70">
    <property type="entry name" value="Aldolase class I"/>
    <property type="match status" value="1"/>
</dbReference>
<name>A0A4Q1KXA2_9CELL</name>
<evidence type="ECO:0000256" key="6">
    <source>
        <dbReference type="ARBA" id="ARBA00023014"/>
    </source>
</evidence>
<evidence type="ECO:0000256" key="1">
    <source>
        <dbReference type="ARBA" id="ARBA00001966"/>
    </source>
</evidence>
<dbReference type="OrthoDB" id="9782387at2"/>
<keyword evidence="2" id="KW-0004">4Fe-4S</keyword>
<dbReference type="PANTHER" id="PTHR30352:SF13">
    <property type="entry name" value="GLYCYL-RADICAL ENZYME ACTIVATING ENZYME YJJW-RELATED"/>
    <property type="match status" value="1"/>
</dbReference>
<feature type="domain" description="Radical SAM core" evidence="7">
    <location>
        <begin position="80"/>
        <end position="293"/>
    </location>
</feature>
<dbReference type="InterPro" id="IPR007197">
    <property type="entry name" value="rSAM"/>
</dbReference>
<dbReference type="STRING" id="1713.GCA_000718325_00523"/>
<dbReference type="GO" id="GO:0046872">
    <property type="term" value="F:metal ion binding"/>
    <property type="evidence" value="ECO:0007669"/>
    <property type="project" value="UniProtKB-KW"/>
</dbReference>
<evidence type="ECO:0000256" key="2">
    <source>
        <dbReference type="ARBA" id="ARBA00022485"/>
    </source>
</evidence>
<evidence type="ECO:0000259" key="7">
    <source>
        <dbReference type="PROSITE" id="PS51918"/>
    </source>
</evidence>
<dbReference type="SFLD" id="SFLDS00029">
    <property type="entry name" value="Radical_SAM"/>
    <property type="match status" value="1"/>
</dbReference>
<dbReference type="SUPFAM" id="SSF102114">
    <property type="entry name" value="Radical SAM enzymes"/>
    <property type="match status" value="1"/>
</dbReference>
<dbReference type="GO" id="GO:0003824">
    <property type="term" value="F:catalytic activity"/>
    <property type="evidence" value="ECO:0007669"/>
    <property type="project" value="InterPro"/>
</dbReference>
<evidence type="ECO:0000256" key="4">
    <source>
        <dbReference type="ARBA" id="ARBA00022723"/>
    </source>
</evidence>
<dbReference type="PANTHER" id="PTHR30352">
    <property type="entry name" value="PYRUVATE FORMATE-LYASE-ACTIVATING ENZYME"/>
    <property type="match status" value="1"/>
</dbReference>
<dbReference type="InterPro" id="IPR058240">
    <property type="entry name" value="rSAM_sf"/>
</dbReference>
<gene>
    <name evidence="8" type="ORF">EQW73_04505</name>
    <name evidence="9" type="ORF">EQW78_08000</name>
</gene>
<dbReference type="Proteomes" id="UP000290517">
    <property type="component" value="Unassembled WGS sequence"/>
</dbReference>
<dbReference type="SFLD" id="SFLDG01094">
    <property type="entry name" value="Uncharacterised_Radical_SAM_Su"/>
    <property type="match status" value="1"/>
</dbReference>
<dbReference type="CDD" id="cd01335">
    <property type="entry name" value="Radical_SAM"/>
    <property type="match status" value="1"/>
</dbReference>
<organism evidence="9 10">
    <name type="scientific">Oerskovia turbata</name>
    <dbReference type="NCBI Taxonomy" id="1713"/>
    <lineage>
        <taxon>Bacteria</taxon>
        <taxon>Bacillati</taxon>
        <taxon>Actinomycetota</taxon>
        <taxon>Actinomycetes</taxon>
        <taxon>Micrococcales</taxon>
        <taxon>Cellulomonadaceae</taxon>
        <taxon>Oerskovia</taxon>
    </lineage>
</organism>
<dbReference type="AlphaFoldDB" id="A0A4Q1KXA2"/>
<evidence type="ECO:0000313" key="8">
    <source>
        <dbReference type="EMBL" id="RXR26762.1"/>
    </source>
</evidence>
<dbReference type="Proteomes" id="UP000289805">
    <property type="component" value="Unassembled WGS sequence"/>
</dbReference>
<dbReference type="InterPro" id="IPR013785">
    <property type="entry name" value="Aldolase_TIM"/>
</dbReference>
<evidence type="ECO:0000256" key="5">
    <source>
        <dbReference type="ARBA" id="ARBA00023004"/>
    </source>
</evidence>
<comment type="cofactor">
    <cofactor evidence="1">
        <name>[4Fe-4S] cluster</name>
        <dbReference type="ChEBI" id="CHEBI:49883"/>
    </cofactor>
</comment>
<protein>
    <submittedName>
        <fullName evidence="9">Anaerobic ribonucleoside-triphosphate reductase activating protein</fullName>
    </submittedName>
</protein>
<keyword evidence="4" id="KW-0479">Metal-binding</keyword>
<dbReference type="PROSITE" id="PS51918">
    <property type="entry name" value="RADICAL_SAM"/>
    <property type="match status" value="1"/>
</dbReference>
<keyword evidence="3" id="KW-0949">S-adenosyl-L-methionine</keyword>
<comment type="caution">
    <text evidence="9">The sequence shown here is derived from an EMBL/GenBank/DDBJ whole genome shotgun (WGS) entry which is preliminary data.</text>
</comment>
<evidence type="ECO:0000313" key="11">
    <source>
        <dbReference type="Proteomes" id="UP000290517"/>
    </source>
</evidence>